<dbReference type="GO" id="GO:0008270">
    <property type="term" value="F:zinc ion binding"/>
    <property type="evidence" value="ECO:0007669"/>
    <property type="project" value="UniProtKB-KW"/>
</dbReference>
<dbReference type="InterPro" id="IPR051059">
    <property type="entry name" value="VerF-like"/>
</dbReference>
<comment type="subcellular location">
    <subcellularLocation>
        <location evidence="1">Nucleus</location>
    </subcellularLocation>
</comment>
<evidence type="ECO:0000313" key="10">
    <source>
        <dbReference type="EMBL" id="KAJ9134456.1"/>
    </source>
</evidence>
<reference evidence="10" key="1">
    <citation type="submission" date="2022-07" db="EMBL/GenBank/DDBJ databases">
        <title>Fungi with potential for degradation of polypropylene.</title>
        <authorList>
            <person name="Gostincar C."/>
        </authorList>
    </citation>
    <scope>NUCLEOTIDE SEQUENCE</scope>
    <source>
        <strain evidence="10">EXF-13308</strain>
    </source>
</reference>
<dbReference type="Pfam" id="PF00096">
    <property type="entry name" value="zf-C2H2"/>
    <property type="match status" value="2"/>
</dbReference>
<dbReference type="CDD" id="cd12148">
    <property type="entry name" value="fungal_TF_MHR"/>
    <property type="match status" value="1"/>
</dbReference>
<dbReference type="GO" id="GO:0000981">
    <property type="term" value="F:DNA-binding transcription factor activity, RNA polymerase II-specific"/>
    <property type="evidence" value="ECO:0007669"/>
    <property type="project" value="InterPro"/>
</dbReference>
<dbReference type="PROSITE" id="PS00028">
    <property type="entry name" value="ZINC_FINGER_C2H2_1"/>
    <property type="match status" value="1"/>
</dbReference>
<keyword evidence="2" id="KW-0479">Metal-binding</keyword>
<dbReference type="SMART" id="SM00355">
    <property type="entry name" value="ZnF_C2H2"/>
    <property type="match status" value="2"/>
</dbReference>
<dbReference type="PANTHER" id="PTHR40626">
    <property type="entry name" value="MIP31509P"/>
    <property type="match status" value="1"/>
</dbReference>
<evidence type="ECO:0000256" key="1">
    <source>
        <dbReference type="ARBA" id="ARBA00004123"/>
    </source>
</evidence>
<dbReference type="GO" id="GO:0000785">
    <property type="term" value="C:chromatin"/>
    <property type="evidence" value="ECO:0007669"/>
    <property type="project" value="TreeGrafter"/>
</dbReference>
<feature type="domain" description="C2H2-type" evidence="9">
    <location>
        <begin position="39"/>
        <end position="66"/>
    </location>
</feature>
<dbReference type="Pfam" id="PF04082">
    <property type="entry name" value="Fungal_trans"/>
    <property type="match status" value="1"/>
</dbReference>
<accession>A0AA38VJ28</accession>
<dbReference type="InterPro" id="IPR036236">
    <property type="entry name" value="Znf_C2H2_sf"/>
</dbReference>
<dbReference type="EMBL" id="JANBVO010000043">
    <property type="protein sequence ID" value="KAJ9134456.1"/>
    <property type="molecule type" value="Genomic_DNA"/>
</dbReference>
<keyword evidence="6" id="KW-0539">Nucleus</keyword>
<evidence type="ECO:0000256" key="2">
    <source>
        <dbReference type="ARBA" id="ARBA00022723"/>
    </source>
</evidence>
<dbReference type="Proteomes" id="UP001174694">
    <property type="component" value="Unassembled WGS sequence"/>
</dbReference>
<keyword evidence="4 7" id="KW-0863">Zinc-finger</keyword>
<dbReference type="GO" id="GO:0005634">
    <property type="term" value="C:nucleus"/>
    <property type="evidence" value="ECO:0007669"/>
    <property type="project" value="UniProtKB-SubCell"/>
</dbReference>
<dbReference type="Gene3D" id="3.30.160.60">
    <property type="entry name" value="Classic Zinc Finger"/>
    <property type="match status" value="2"/>
</dbReference>
<dbReference type="GO" id="GO:0006351">
    <property type="term" value="P:DNA-templated transcription"/>
    <property type="evidence" value="ECO:0007669"/>
    <property type="project" value="InterPro"/>
</dbReference>
<dbReference type="InterPro" id="IPR007219">
    <property type="entry name" value="XnlR_reg_dom"/>
</dbReference>
<keyword evidence="3" id="KW-0677">Repeat</keyword>
<organism evidence="10 11">
    <name type="scientific">Pleurostoma richardsiae</name>
    <dbReference type="NCBI Taxonomy" id="41990"/>
    <lineage>
        <taxon>Eukaryota</taxon>
        <taxon>Fungi</taxon>
        <taxon>Dikarya</taxon>
        <taxon>Ascomycota</taxon>
        <taxon>Pezizomycotina</taxon>
        <taxon>Sordariomycetes</taxon>
        <taxon>Sordariomycetidae</taxon>
        <taxon>Calosphaeriales</taxon>
        <taxon>Pleurostomataceae</taxon>
        <taxon>Pleurostoma</taxon>
    </lineage>
</organism>
<evidence type="ECO:0000313" key="11">
    <source>
        <dbReference type="Proteomes" id="UP001174694"/>
    </source>
</evidence>
<dbReference type="GO" id="GO:0000978">
    <property type="term" value="F:RNA polymerase II cis-regulatory region sequence-specific DNA binding"/>
    <property type="evidence" value="ECO:0007669"/>
    <property type="project" value="InterPro"/>
</dbReference>
<gene>
    <name evidence="10" type="ORF">NKR23_g10096</name>
</gene>
<sequence length="534" mass="60079">MPRGRPRSVVAPCQYCHKQFKRLEHLRRHERTHTRERPFVCDCGQSFTRKDLLARHARLTHSSRSASSLPPVDDDEVPPTCDAAGMSAGGPDAFWDPDFMARDVLPSSLFDTSFQFPATPSSFQPPKISSSSRFSSHLPAVDDDLDDATAVQDTEDDEQASGSFCTIPVPWSITAPIYERILAEVREFSNVLPAECSLPSRNSLSWYLEKYLRCGHEFMPFIHSATFQTEQKSVELLLAIAAVGSLYRFESRNSYALYFMSKAILREKIRRDDIQITSGLLDGQSHLIRGETHDPGKIQTFILLIYFASWADKQIRPDACTLSGQLLMMVRDNGISEPDEIPLDIDWLSWVAAEERRRTYFAAYAVFGLHSIAFDLPPLILNHEVGLFLPGFAEQWKAENAAQWLQAPRQAGCPFQEGLRSLFNGTDISTFASVSAFSNYLLIHGVLQQIYIDRHGSTGALPPDNVRAFETALRTWQLSWEHTDESTLDPLLPDKGPLGLTGAALLRLAYIRLTSDLGHCRRMSTESFSMRPML</sequence>
<evidence type="ECO:0000256" key="4">
    <source>
        <dbReference type="ARBA" id="ARBA00022771"/>
    </source>
</evidence>
<dbReference type="PANTHER" id="PTHR40626:SF10">
    <property type="entry name" value="C2H2-TYPE DOMAIN-CONTAINING PROTEIN"/>
    <property type="match status" value="1"/>
</dbReference>
<keyword evidence="5" id="KW-0862">Zinc</keyword>
<dbReference type="SUPFAM" id="SSF57667">
    <property type="entry name" value="beta-beta-alpha zinc fingers"/>
    <property type="match status" value="1"/>
</dbReference>
<dbReference type="AlphaFoldDB" id="A0AA38VJ28"/>
<comment type="caution">
    <text evidence="10">The sequence shown here is derived from an EMBL/GenBank/DDBJ whole genome shotgun (WGS) entry which is preliminary data.</text>
</comment>
<evidence type="ECO:0000256" key="7">
    <source>
        <dbReference type="PROSITE-ProRule" id="PRU00042"/>
    </source>
</evidence>
<evidence type="ECO:0000256" key="8">
    <source>
        <dbReference type="SAM" id="MobiDB-lite"/>
    </source>
</evidence>
<dbReference type="FunFam" id="3.30.160.60:FF:002343">
    <property type="entry name" value="Zinc finger protein 33A"/>
    <property type="match status" value="1"/>
</dbReference>
<keyword evidence="11" id="KW-1185">Reference proteome</keyword>
<feature type="domain" description="C2H2-type" evidence="9">
    <location>
        <begin position="11"/>
        <end position="38"/>
    </location>
</feature>
<name>A0AA38VJ28_9PEZI</name>
<protein>
    <recommendedName>
        <fullName evidence="9">C2H2-type domain-containing protein</fullName>
    </recommendedName>
</protein>
<evidence type="ECO:0000259" key="9">
    <source>
        <dbReference type="PROSITE" id="PS50157"/>
    </source>
</evidence>
<evidence type="ECO:0000256" key="6">
    <source>
        <dbReference type="ARBA" id="ARBA00023242"/>
    </source>
</evidence>
<dbReference type="InterPro" id="IPR013087">
    <property type="entry name" value="Znf_C2H2_type"/>
</dbReference>
<evidence type="ECO:0000256" key="3">
    <source>
        <dbReference type="ARBA" id="ARBA00022737"/>
    </source>
</evidence>
<proteinExistence type="predicted"/>
<dbReference type="PROSITE" id="PS50157">
    <property type="entry name" value="ZINC_FINGER_C2H2_2"/>
    <property type="match status" value="2"/>
</dbReference>
<feature type="region of interest" description="Disordered" evidence="8">
    <location>
        <begin position="60"/>
        <end position="87"/>
    </location>
</feature>
<evidence type="ECO:0000256" key="5">
    <source>
        <dbReference type="ARBA" id="ARBA00022833"/>
    </source>
</evidence>